<keyword evidence="1" id="KW-1133">Transmembrane helix</keyword>
<keyword evidence="3" id="KW-1185">Reference proteome</keyword>
<dbReference type="InParanoid" id="A0A1Y1XFU8"/>
<sequence>MNARPVMLSPIRRISANTNPPKTAALEGLFYTDALLPFIYLWGVLLAYCTLAMHIQVITRFFSCMPTVTGLQLMCWYRIPSIMRCPFVWSYFILSRTV</sequence>
<evidence type="ECO:0000256" key="1">
    <source>
        <dbReference type="SAM" id="Phobius"/>
    </source>
</evidence>
<keyword evidence="1" id="KW-0472">Membrane</keyword>
<accession>A0A1Y1XFU8</accession>
<dbReference type="Proteomes" id="UP000193498">
    <property type="component" value="Unassembled WGS sequence"/>
</dbReference>
<dbReference type="GO" id="GO:0000009">
    <property type="term" value="F:alpha-1,6-mannosyltransferase activity"/>
    <property type="evidence" value="ECO:0007669"/>
    <property type="project" value="InterPro"/>
</dbReference>
<keyword evidence="1" id="KW-0812">Transmembrane</keyword>
<name>A0A1Y1XFU8_9FUNG</name>
<feature type="transmembrane region" description="Helical" evidence="1">
    <location>
        <begin position="39"/>
        <end position="63"/>
    </location>
</feature>
<dbReference type="Pfam" id="PF04188">
    <property type="entry name" value="Mannosyl_trans2"/>
    <property type="match status" value="1"/>
</dbReference>
<organism evidence="2 3">
    <name type="scientific">Basidiobolus meristosporus CBS 931.73</name>
    <dbReference type="NCBI Taxonomy" id="1314790"/>
    <lineage>
        <taxon>Eukaryota</taxon>
        <taxon>Fungi</taxon>
        <taxon>Fungi incertae sedis</taxon>
        <taxon>Zoopagomycota</taxon>
        <taxon>Entomophthoromycotina</taxon>
        <taxon>Basidiobolomycetes</taxon>
        <taxon>Basidiobolales</taxon>
        <taxon>Basidiobolaceae</taxon>
        <taxon>Basidiobolus</taxon>
    </lineage>
</organism>
<dbReference type="UniPathway" id="UPA00196"/>
<gene>
    <name evidence="2" type="ORF">K493DRAFT_86991</name>
</gene>
<dbReference type="OrthoDB" id="10252502at2759"/>
<protein>
    <submittedName>
        <fullName evidence="2">Uncharacterized protein</fullName>
    </submittedName>
</protein>
<reference evidence="2 3" key="1">
    <citation type="submission" date="2016-07" db="EMBL/GenBank/DDBJ databases">
        <title>Pervasive Adenine N6-methylation of Active Genes in Fungi.</title>
        <authorList>
            <consortium name="DOE Joint Genome Institute"/>
            <person name="Mondo S.J."/>
            <person name="Dannebaum R.O."/>
            <person name="Kuo R.C."/>
            <person name="Labutti K."/>
            <person name="Haridas S."/>
            <person name="Kuo A."/>
            <person name="Salamov A."/>
            <person name="Ahrendt S.R."/>
            <person name="Lipzen A."/>
            <person name="Sullivan W."/>
            <person name="Andreopoulos W.B."/>
            <person name="Clum A."/>
            <person name="Lindquist E."/>
            <person name="Daum C."/>
            <person name="Ramamoorthy G.K."/>
            <person name="Gryganskyi A."/>
            <person name="Culley D."/>
            <person name="Magnuson J.K."/>
            <person name="James T.Y."/>
            <person name="O'Malley M.A."/>
            <person name="Stajich J.E."/>
            <person name="Spatafora J.W."/>
            <person name="Visel A."/>
            <person name="Grigoriev I.V."/>
        </authorList>
    </citation>
    <scope>NUCLEOTIDE SEQUENCE [LARGE SCALE GENOMIC DNA]</scope>
    <source>
        <strain evidence="2 3">CBS 931.73</strain>
    </source>
</reference>
<evidence type="ECO:0000313" key="2">
    <source>
        <dbReference type="EMBL" id="ORX84572.1"/>
    </source>
</evidence>
<dbReference type="InterPro" id="IPR007315">
    <property type="entry name" value="PIG-V/Gpi18"/>
</dbReference>
<proteinExistence type="predicted"/>
<dbReference type="AlphaFoldDB" id="A0A1Y1XFU8"/>
<evidence type="ECO:0000313" key="3">
    <source>
        <dbReference type="Proteomes" id="UP000193498"/>
    </source>
</evidence>
<dbReference type="GO" id="GO:0016020">
    <property type="term" value="C:membrane"/>
    <property type="evidence" value="ECO:0007669"/>
    <property type="project" value="GOC"/>
</dbReference>
<dbReference type="EMBL" id="MCFE01000608">
    <property type="protein sequence ID" value="ORX84572.1"/>
    <property type="molecule type" value="Genomic_DNA"/>
</dbReference>
<comment type="caution">
    <text evidence="2">The sequence shown here is derived from an EMBL/GenBank/DDBJ whole genome shotgun (WGS) entry which is preliminary data.</text>
</comment>
<dbReference type="GO" id="GO:0004376">
    <property type="term" value="F:GPI mannosyltransferase activity"/>
    <property type="evidence" value="ECO:0007669"/>
    <property type="project" value="InterPro"/>
</dbReference>
<dbReference type="GO" id="GO:0006506">
    <property type="term" value="P:GPI anchor biosynthetic process"/>
    <property type="evidence" value="ECO:0007669"/>
    <property type="project" value="UniProtKB-UniPathway"/>
</dbReference>